<dbReference type="Pfam" id="PF14571">
    <property type="entry name" value="Di19_C"/>
    <property type="match status" value="1"/>
</dbReference>
<proteinExistence type="inferred from homology"/>
<sequence>MEVEAHHGFLPPAAGRQHLYGHPHYQLSGDDEWWEYIPCPFCYIEVEVPFLCDHLQEEHCFDMKNAVCPICADNLDKDTDEHFRVQHSHLLKRRQSSSCKPSSAASAAADKGSYEEDSYFAAPSSHCMGRPAPDSSPDPLLSQFICCSLAPPVNSPRRSEADAEGHGSSSSDDQKRREQGVMDDALKEELEERLQRIEFVKQMLMTTIAY</sequence>
<evidence type="ECO:0000313" key="5">
    <source>
        <dbReference type="EnsemblPlants" id="OPUNC05G00530.1"/>
    </source>
</evidence>
<name>A0A0E0KXK8_ORYPU</name>
<reference evidence="5" key="1">
    <citation type="submission" date="2015-04" db="UniProtKB">
        <authorList>
            <consortium name="EnsemblPlants"/>
        </authorList>
    </citation>
    <scope>IDENTIFICATION</scope>
</reference>
<dbReference type="InterPro" id="IPR008598">
    <property type="entry name" value="Di19_Zn-bd"/>
</dbReference>
<comment type="similarity">
    <text evidence="1">Belongs to the Di19 family.</text>
</comment>
<dbReference type="InterPro" id="IPR033347">
    <property type="entry name" value="Di19"/>
</dbReference>
<accession>A0A0E0KXK8</accession>
<dbReference type="Proteomes" id="UP000026962">
    <property type="component" value="Chromosome 5"/>
</dbReference>
<dbReference type="InterPro" id="IPR027935">
    <property type="entry name" value="Di19_C"/>
</dbReference>
<evidence type="ECO:0000313" key="6">
    <source>
        <dbReference type="Proteomes" id="UP000026962"/>
    </source>
</evidence>
<dbReference type="OMA" id="CYVEIEL"/>
<evidence type="ECO:0000256" key="1">
    <source>
        <dbReference type="ARBA" id="ARBA00007109"/>
    </source>
</evidence>
<protein>
    <recommendedName>
        <fullName evidence="7">Drought induced 19 protein type zinc-binding domain-containing protein</fullName>
    </recommendedName>
</protein>
<reference evidence="5" key="2">
    <citation type="submission" date="2018-05" db="EMBL/GenBank/DDBJ databases">
        <title>OpunRS2 (Oryza punctata Reference Sequence Version 2).</title>
        <authorList>
            <person name="Zhang J."/>
            <person name="Kudrna D."/>
            <person name="Lee S."/>
            <person name="Talag J."/>
            <person name="Welchert J."/>
            <person name="Wing R.A."/>
        </authorList>
    </citation>
    <scope>NUCLEOTIDE SEQUENCE [LARGE SCALE GENOMIC DNA]</scope>
</reference>
<evidence type="ECO:0008006" key="7">
    <source>
        <dbReference type="Google" id="ProtNLM"/>
    </source>
</evidence>
<evidence type="ECO:0000259" key="3">
    <source>
        <dbReference type="Pfam" id="PF05605"/>
    </source>
</evidence>
<evidence type="ECO:0000259" key="4">
    <source>
        <dbReference type="Pfam" id="PF14571"/>
    </source>
</evidence>
<feature type="region of interest" description="Disordered" evidence="2">
    <location>
        <begin position="155"/>
        <end position="187"/>
    </location>
</feature>
<feature type="domain" description="Di19 zinc-binding" evidence="3">
    <location>
        <begin position="37"/>
        <end position="88"/>
    </location>
</feature>
<keyword evidence="6" id="KW-1185">Reference proteome</keyword>
<dbReference type="eggNOG" id="ENOG502RY2K">
    <property type="taxonomic scope" value="Eukaryota"/>
</dbReference>
<dbReference type="EnsemblPlants" id="OPUNC05G00530.1">
    <property type="protein sequence ID" value="OPUNC05G00530.1"/>
    <property type="gene ID" value="OPUNC05G00530"/>
</dbReference>
<dbReference type="Gramene" id="OPUNC05G00530.1">
    <property type="protein sequence ID" value="OPUNC05G00530.1"/>
    <property type="gene ID" value="OPUNC05G00530"/>
</dbReference>
<dbReference type="PANTHER" id="PTHR31875">
    <property type="entry name" value="PROTEIN DEHYDRATION-INDUCED 19"/>
    <property type="match status" value="1"/>
</dbReference>
<evidence type="ECO:0000256" key="2">
    <source>
        <dbReference type="SAM" id="MobiDB-lite"/>
    </source>
</evidence>
<dbReference type="PANTHER" id="PTHR31875:SF9">
    <property type="entry name" value="PROTEIN DEHYDRATION-INDUCED 19 HOMOLOG 6"/>
    <property type="match status" value="1"/>
</dbReference>
<dbReference type="STRING" id="4537.A0A0E0KXK8"/>
<dbReference type="AlphaFoldDB" id="A0A0E0KXK8"/>
<organism evidence="5">
    <name type="scientific">Oryza punctata</name>
    <name type="common">Red rice</name>
    <dbReference type="NCBI Taxonomy" id="4537"/>
    <lineage>
        <taxon>Eukaryota</taxon>
        <taxon>Viridiplantae</taxon>
        <taxon>Streptophyta</taxon>
        <taxon>Embryophyta</taxon>
        <taxon>Tracheophyta</taxon>
        <taxon>Spermatophyta</taxon>
        <taxon>Magnoliopsida</taxon>
        <taxon>Liliopsida</taxon>
        <taxon>Poales</taxon>
        <taxon>Poaceae</taxon>
        <taxon>BOP clade</taxon>
        <taxon>Oryzoideae</taxon>
        <taxon>Oryzeae</taxon>
        <taxon>Oryzinae</taxon>
        <taxon>Oryza</taxon>
    </lineage>
</organism>
<feature type="domain" description="Di19 C-terminal" evidence="4">
    <location>
        <begin position="117"/>
        <end position="208"/>
    </location>
</feature>
<dbReference type="HOGENOM" id="CLU_072240_1_0_1"/>
<feature type="compositionally biased region" description="Basic and acidic residues" evidence="2">
    <location>
        <begin position="172"/>
        <end position="187"/>
    </location>
</feature>
<dbReference type="Pfam" id="PF05605">
    <property type="entry name" value="zf-Di19"/>
    <property type="match status" value="1"/>
</dbReference>